<dbReference type="Gene3D" id="3.40.50.720">
    <property type="entry name" value="NAD(P)-binding Rossmann-like Domain"/>
    <property type="match status" value="1"/>
</dbReference>
<reference evidence="2 3" key="1">
    <citation type="submission" date="2024-02" db="EMBL/GenBank/DDBJ databases">
        <title>The whole genome sequence of five bacterial samples isolated from Abu Dhabi Sabkha-shore region.</title>
        <authorList>
            <person name="Sudalaimuthuasari N."/>
            <person name="Sarfraz B."/>
            <person name="Tuyisabe J.D."/>
            <person name="Mugisha Ntwali L.D.M."/>
            <person name="Ali A.I.A.A."/>
            <person name="Almansoori S.Z.A."/>
            <person name="Alajami H.S.A."/>
            <person name="Almeqbaali A.A.S."/>
            <person name="Kundu B."/>
            <person name="Saeed E.E."/>
            <person name="Sukumarinath V."/>
            <person name="Mishra A.K."/>
            <person name="Hazzouri K.M."/>
            <person name="Almaskari R."/>
            <person name="Sharma A.K."/>
            <person name="Amiri K.M.A."/>
        </authorList>
    </citation>
    <scope>NUCLEOTIDE SEQUENCE [LARGE SCALE GENOMIC DNA]</scope>
    <source>
        <strain evidence="3">kcgeb_sd</strain>
    </source>
</reference>
<evidence type="ECO:0000313" key="3">
    <source>
        <dbReference type="Proteomes" id="UP001335183"/>
    </source>
</evidence>
<feature type="domain" description="NmrA-like" evidence="1">
    <location>
        <begin position="57"/>
        <end position="176"/>
    </location>
</feature>
<sequence>MAFQPDLALPAAADAIQSLAEIANRQGLARIVLLSGRGEEGALEAERRLATFEGEWTVVRCSWFSQNFSETFLADQVRSGEVSLPVGTMREPFIDARDIAEVVGAALMDAGHAGETYELTGPEALTFAEAVEAISAALGREVIYRQVTPGRFRERLLADGVDRELADLLVELFSVTMDGRNAAPADGVERALGRPPRSFADYALQTVREGKWAV</sequence>
<dbReference type="Gene3D" id="3.90.25.10">
    <property type="entry name" value="UDP-galactose 4-epimerase, domain 1"/>
    <property type="match status" value="1"/>
</dbReference>
<accession>A0ABZ2D9T1</accession>
<proteinExistence type="predicted"/>
<dbReference type="PANTHER" id="PTHR43162:SF1">
    <property type="entry name" value="PRESTALK A DIFFERENTIATION PROTEIN A"/>
    <property type="match status" value="1"/>
</dbReference>
<dbReference type="PANTHER" id="PTHR43162">
    <property type="match status" value="1"/>
</dbReference>
<dbReference type="RefSeq" id="WP_338447009.1">
    <property type="nucleotide sequence ID" value="NZ_CP144918.1"/>
</dbReference>
<keyword evidence="3" id="KW-1185">Reference proteome</keyword>
<protein>
    <submittedName>
        <fullName evidence="2">NmrA family NAD(P)-binding protein</fullName>
    </submittedName>
</protein>
<dbReference type="Pfam" id="PF05368">
    <property type="entry name" value="NmrA"/>
    <property type="match status" value="1"/>
</dbReference>
<evidence type="ECO:0000259" key="1">
    <source>
        <dbReference type="Pfam" id="PF05368"/>
    </source>
</evidence>
<dbReference type="EMBL" id="CP144918">
    <property type="protein sequence ID" value="WWA48123.1"/>
    <property type="molecule type" value="Genomic_DNA"/>
</dbReference>
<dbReference type="InterPro" id="IPR036291">
    <property type="entry name" value="NAD(P)-bd_dom_sf"/>
</dbReference>
<organism evidence="2 3">
    <name type="scientific">Pelagerythrobacter marensis</name>
    <dbReference type="NCBI Taxonomy" id="543877"/>
    <lineage>
        <taxon>Bacteria</taxon>
        <taxon>Pseudomonadati</taxon>
        <taxon>Pseudomonadota</taxon>
        <taxon>Alphaproteobacteria</taxon>
        <taxon>Sphingomonadales</taxon>
        <taxon>Erythrobacteraceae</taxon>
        <taxon>Pelagerythrobacter</taxon>
    </lineage>
</organism>
<dbReference type="SUPFAM" id="SSF51735">
    <property type="entry name" value="NAD(P)-binding Rossmann-fold domains"/>
    <property type="match status" value="1"/>
</dbReference>
<dbReference type="InterPro" id="IPR008030">
    <property type="entry name" value="NmrA-like"/>
</dbReference>
<dbReference type="InterPro" id="IPR051604">
    <property type="entry name" value="Ergot_Alk_Oxidoreductase"/>
</dbReference>
<gene>
    <name evidence="2" type="ORF">V5F89_04235</name>
</gene>
<name>A0ABZ2D9T1_9SPHN</name>
<dbReference type="Proteomes" id="UP001335183">
    <property type="component" value="Chromosome"/>
</dbReference>
<evidence type="ECO:0000313" key="2">
    <source>
        <dbReference type="EMBL" id="WWA48123.1"/>
    </source>
</evidence>